<reference evidence="2 3" key="1">
    <citation type="journal article" date="2023" name="Mol. Biol. Evol.">
        <title>Genomics of Secondarily Temperate Adaptation in the Only Non-Antarctic Icefish.</title>
        <authorList>
            <person name="Rivera-Colon A.G."/>
            <person name="Rayamajhi N."/>
            <person name="Minhas B.F."/>
            <person name="Madrigal G."/>
            <person name="Bilyk K.T."/>
            <person name="Yoon V."/>
            <person name="Hune M."/>
            <person name="Gregory S."/>
            <person name="Cheng C.H.C."/>
            <person name="Catchen J.M."/>
        </authorList>
    </citation>
    <scope>NUCLEOTIDE SEQUENCE [LARGE SCALE GENOMIC DNA]</scope>
    <source>
        <strain evidence="2">JC2023a</strain>
    </source>
</reference>
<feature type="compositionally biased region" description="Basic and acidic residues" evidence="1">
    <location>
        <begin position="25"/>
        <end position="51"/>
    </location>
</feature>
<dbReference type="Proteomes" id="UP001335648">
    <property type="component" value="Unassembled WGS sequence"/>
</dbReference>
<proteinExistence type="predicted"/>
<gene>
    <name evidence="2" type="ORF">CesoFtcFv8_024996</name>
</gene>
<protein>
    <submittedName>
        <fullName evidence="2">Uncharacterized protein</fullName>
    </submittedName>
</protein>
<organism evidence="2 3">
    <name type="scientific">Champsocephalus esox</name>
    <name type="common">pike icefish</name>
    <dbReference type="NCBI Taxonomy" id="159716"/>
    <lineage>
        <taxon>Eukaryota</taxon>
        <taxon>Metazoa</taxon>
        <taxon>Chordata</taxon>
        <taxon>Craniata</taxon>
        <taxon>Vertebrata</taxon>
        <taxon>Euteleostomi</taxon>
        <taxon>Actinopterygii</taxon>
        <taxon>Neopterygii</taxon>
        <taxon>Teleostei</taxon>
        <taxon>Neoteleostei</taxon>
        <taxon>Acanthomorphata</taxon>
        <taxon>Eupercaria</taxon>
        <taxon>Perciformes</taxon>
        <taxon>Notothenioidei</taxon>
        <taxon>Channichthyidae</taxon>
        <taxon>Champsocephalus</taxon>
    </lineage>
</organism>
<comment type="caution">
    <text evidence="2">The sequence shown here is derived from an EMBL/GenBank/DDBJ whole genome shotgun (WGS) entry which is preliminary data.</text>
</comment>
<name>A0AAN8B311_9TELE</name>
<sequence length="68" mass="7410">MILCAQGLLSVSHCGAFVAKRCVQDRHQGSESGKGGEENESPKQESARTKETVWAARRRRGAEHASQT</sequence>
<evidence type="ECO:0000313" key="2">
    <source>
        <dbReference type="EMBL" id="KAK5877496.1"/>
    </source>
</evidence>
<evidence type="ECO:0000256" key="1">
    <source>
        <dbReference type="SAM" id="MobiDB-lite"/>
    </source>
</evidence>
<dbReference type="EMBL" id="JAULUE010002066">
    <property type="protein sequence ID" value="KAK5877496.1"/>
    <property type="molecule type" value="Genomic_DNA"/>
</dbReference>
<dbReference type="AlphaFoldDB" id="A0AAN8B311"/>
<evidence type="ECO:0000313" key="3">
    <source>
        <dbReference type="Proteomes" id="UP001335648"/>
    </source>
</evidence>
<keyword evidence="3" id="KW-1185">Reference proteome</keyword>
<feature type="region of interest" description="Disordered" evidence="1">
    <location>
        <begin position="25"/>
        <end position="68"/>
    </location>
</feature>
<accession>A0AAN8B311</accession>